<evidence type="ECO:0000313" key="2">
    <source>
        <dbReference type="Proteomes" id="UP000094472"/>
    </source>
</evidence>
<keyword evidence="2" id="KW-1185">Reference proteome</keyword>
<dbReference type="Proteomes" id="UP000094472">
    <property type="component" value="Unassembled WGS sequence"/>
</dbReference>
<proteinExistence type="predicted"/>
<dbReference type="AlphaFoldDB" id="A0A1E3VT56"/>
<accession>A0A1E3VT56</accession>
<dbReference type="EMBL" id="LPWF01000028">
    <property type="protein sequence ID" value="ODR96704.1"/>
    <property type="molecule type" value="Genomic_DNA"/>
</dbReference>
<gene>
    <name evidence="1" type="ORF">AUC69_13990</name>
</gene>
<name>A0A1E3VT56_9HYPH</name>
<sequence>MIETDDPLLELDALVDEIAQALGQGVEVPGRLIGPRRRQLDLALLLDGLLRRNSPSLTARRISSHDASCINRVVRRMLSVA</sequence>
<evidence type="ECO:0000313" key="1">
    <source>
        <dbReference type="EMBL" id="ODR96704.1"/>
    </source>
</evidence>
<organism evidence="1 2">
    <name type="scientific">Methyloceanibacter superfactus</name>
    <dbReference type="NCBI Taxonomy" id="1774969"/>
    <lineage>
        <taxon>Bacteria</taxon>
        <taxon>Pseudomonadati</taxon>
        <taxon>Pseudomonadota</taxon>
        <taxon>Alphaproteobacteria</taxon>
        <taxon>Hyphomicrobiales</taxon>
        <taxon>Hyphomicrobiaceae</taxon>
        <taxon>Methyloceanibacter</taxon>
    </lineage>
</organism>
<protein>
    <submittedName>
        <fullName evidence="1">Uncharacterized protein</fullName>
    </submittedName>
</protein>
<comment type="caution">
    <text evidence="1">The sequence shown here is derived from an EMBL/GenBank/DDBJ whole genome shotgun (WGS) entry which is preliminary data.</text>
</comment>
<reference evidence="1 2" key="1">
    <citation type="journal article" date="2016" name="Environ. Microbiol.">
        <title>New Methyloceanibacter diversity from North Sea sediments includes methanotroph containing solely the soluble methane monooxygenase.</title>
        <authorList>
            <person name="Vekeman B."/>
            <person name="Kerckhof F.M."/>
            <person name="Cremers G."/>
            <person name="de Vos P."/>
            <person name="Vandamme P."/>
            <person name="Boon N."/>
            <person name="Op den Camp H.J."/>
            <person name="Heylen K."/>
        </authorList>
    </citation>
    <scope>NUCLEOTIDE SEQUENCE [LARGE SCALE GENOMIC DNA]</scope>
    <source>
        <strain evidence="1 2">R-67175</strain>
    </source>
</reference>